<dbReference type="Proteomes" id="UP001595696">
    <property type="component" value="Unassembled WGS sequence"/>
</dbReference>
<protein>
    <submittedName>
        <fullName evidence="2">DUF3089 domain-containing protein</fullName>
    </submittedName>
</protein>
<feature type="chain" id="PRO_5046870771" evidence="1">
    <location>
        <begin position="33"/>
        <end position="382"/>
    </location>
</feature>
<comment type="caution">
    <text evidence="2">The sequence shown here is derived from an EMBL/GenBank/DDBJ whole genome shotgun (WGS) entry which is preliminary data.</text>
</comment>
<dbReference type="InterPro" id="IPR021440">
    <property type="entry name" value="DUF3089"/>
</dbReference>
<gene>
    <name evidence="2" type="ORF">ACFO0B_10440</name>
</gene>
<evidence type="ECO:0000256" key="1">
    <source>
        <dbReference type="SAM" id="SignalP"/>
    </source>
</evidence>
<dbReference type="InterPro" id="IPR029058">
    <property type="entry name" value="AB_hydrolase_fold"/>
</dbReference>
<evidence type="ECO:0000313" key="3">
    <source>
        <dbReference type="Proteomes" id="UP001595696"/>
    </source>
</evidence>
<evidence type="ECO:0000313" key="2">
    <source>
        <dbReference type="EMBL" id="MFC3962403.1"/>
    </source>
</evidence>
<dbReference type="Pfam" id="PF11288">
    <property type="entry name" value="DUF3089"/>
    <property type="match status" value="1"/>
</dbReference>
<reference evidence="3" key="1">
    <citation type="journal article" date="2019" name="Int. J. Syst. Evol. Microbiol.">
        <title>The Global Catalogue of Microorganisms (GCM) 10K type strain sequencing project: providing services to taxonomists for standard genome sequencing and annotation.</title>
        <authorList>
            <consortium name="The Broad Institute Genomics Platform"/>
            <consortium name="The Broad Institute Genome Sequencing Center for Infectious Disease"/>
            <person name="Wu L."/>
            <person name="Ma J."/>
        </authorList>
    </citation>
    <scope>NUCLEOTIDE SEQUENCE [LARGE SCALE GENOMIC DNA]</scope>
    <source>
        <strain evidence="3">CGMCC 4.7330</strain>
    </source>
</reference>
<name>A0ABV8DRB0_9NOCA</name>
<keyword evidence="1" id="KW-0732">Signal</keyword>
<keyword evidence="3" id="KW-1185">Reference proteome</keyword>
<dbReference type="SUPFAM" id="SSF53474">
    <property type="entry name" value="alpha/beta-Hydrolases"/>
    <property type="match status" value="1"/>
</dbReference>
<organism evidence="2 3">
    <name type="scientific">Nocardia jiangsuensis</name>
    <dbReference type="NCBI Taxonomy" id="1691563"/>
    <lineage>
        <taxon>Bacteria</taxon>
        <taxon>Bacillati</taxon>
        <taxon>Actinomycetota</taxon>
        <taxon>Actinomycetes</taxon>
        <taxon>Mycobacteriales</taxon>
        <taxon>Nocardiaceae</taxon>
        <taxon>Nocardia</taxon>
    </lineage>
</organism>
<proteinExistence type="predicted"/>
<sequence>MAPVSRMSPRRGVTTLLALLFALVTAAAGAVALPEQPDDVLWLCRPDLPADPCRGDLGTTVYRDGQPPEVVRPATGPREVDCFYVYPTVSTELSYSASKEVAPPLRFIAEQQAQRFTQVCDVYAPVYRQRTLLALRSPGSPEQARAAAELAFADVARAWEQYLANDNRGRGVVLIGHSQGTRMLRQLLRERIEPDPAVNARLVSAVLAGGNVVVPRGADVGGDFRTVPLCRERAQTHCALAWSLFGEAPPADARYGVTPTTPEAAPRPYGPGYEVACVNPAAPGSTDEVALHTLVRTGTAPRALGTALPTPPTPWLRPAQRYRAQCAHVGGAHVLLAAPEPGAPPLGPFPDPGWGLHVADLTLPLGDAVETVAAQIDAYRRR</sequence>
<feature type="signal peptide" evidence="1">
    <location>
        <begin position="1"/>
        <end position="32"/>
    </location>
</feature>
<accession>A0ABV8DRB0</accession>
<dbReference type="EMBL" id="JBHSAX010000009">
    <property type="protein sequence ID" value="MFC3962403.1"/>
    <property type="molecule type" value="Genomic_DNA"/>
</dbReference>
<dbReference type="RefSeq" id="WP_378612176.1">
    <property type="nucleotide sequence ID" value="NZ_JBHSAX010000009.1"/>
</dbReference>